<feature type="domain" description="Response regulatory" evidence="4">
    <location>
        <begin position="557"/>
        <end position="679"/>
    </location>
</feature>
<evidence type="ECO:0000256" key="1">
    <source>
        <dbReference type="ARBA" id="ARBA00022553"/>
    </source>
</evidence>
<dbReference type="PANTHER" id="PTHR43719">
    <property type="entry name" value="TWO-COMPONENT HISTIDINE KINASE"/>
    <property type="match status" value="1"/>
</dbReference>
<dbReference type="PANTHER" id="PTHR43719:SF28">
    <property type="entry name" value="PEROXIDE STRESS-ACTIVATED HISTIDINE KINASE MAK1-RELATED"/>
    <property type="match status" value="1"/>
</dbReference>
<dbReference type="Pfam" id="PF02518">
    <property type="entry name" value="HATPase_c"/>
    <property type="match status" value="1"/>
</dbReference>
<dbReference type="AlphaFoldDB" id="A0A8S1QYT9"/>
<dbReference type="InterPro" id="IPR001789">
    <property type="entry name" value="Sig_transdc_resp-reg_receiver"/>
</dbReference>
<keyword evidence="1 2" id="KW-0597">Phosphoprotein</keyword>
<dbReference type="Pfam" id="PF00072">
    <property type="entry name" value="Response_reg"/>
    <property type="match status" value="1"/>
</dbReference>
<feature type="domain" description="Histidine kinase" evidence="3">
    <location>
        <begin position="183"/>
        <end position="421"/>
    </location>
</feature>
<comment type="caution">
    <text evidence="5">The sequence shown here is derived from an EMBL/GenBank/DDBJ whole genome shotgun (WGS) entry which is preliminary data.</text>
</comment>
<evidence type="ECO:0000313" key="6">
    <source>
        <dbReference type="Proteomes" id="UP000692954"/>
    </source>
</evidence>
<evidence type="ECO:0000259" key="3">
    <source>
        <dbReference type="PROSITE" id="PS50109"/>
    </source>
</evidence>
<evidence type="ECO:0000313" key="5">
    <source>
        <dbReference type="EMBL" id="CAD8119670.1"/>
    </source>
</evidence>
<sequence length="700" mass="82469">MGLLIYNRCNLSTEKKIAQKQLIKSIFLKIKYFIYDENLIDIDKYKFNQSDITNLSGASLFSYRLENQQLQQEVKKEFKIKCYSNNYNDQGSHIFNSKPLVFDSFSGFLEIFQKESKEMQNKIIFVSELDISTKQKQKWRIYVQQFKTLGKNYNLIGMIPQEDNLFYKKNKIINKFKLCLSKIFKHKLKTPLNATLGILQTVIQENLIVDEQILQNFLKPAFINSKIQYYQFQDILEYVNQEDLLQFQIKKVNLHKTLSLIYDLIEQQCRAKHIQIEFTINAKPFNIMEKHIYLQTDQQRLERILFNLLNKSYRHTQIHGKICLNIEIDSELNQVQFKINDNNFGFTQEQIDLINLYAQQQNQSISRFRYSIAKQQKFKFSLTLQITNKLIFFLSDMQCSLQVRNNIEEGASYNFFININCQQGSFEQTMDLQIFNQNYQTRNTLTTKFPVNSYHFINYNRSQHQISREKMIEGQSIDQEPCAKKPFFLNTQNQLQSSQIQVQKAQEAQKSIIQYQKNIYQKEILEKSLTYSLAFEKSLNMKRIADSIDFRQDFNQTIMLIDDEPFNHDTLKLMLKSLGFKNFISGYNGQQCIELVEKHHSQINIIFMDLDMPIMGGIRATKILIELIQQNEINYIPIVACTAHDDIKTQQECIEAGMLCVIAKPVFLRSLQEAFMKVNEIKFRTSNLLAGSKVISSSIK</sequence>
<name>A0A8S1QYT9_9CILI</name>
<gene>
    <name evidence="5" type="ORF">PSON_ATCC_30995.1.T1220084</name>
</gene>
<dbReference type="OrthoDB" id="60033at2759"/>
<dbReference type="InterPro" id="IPR003594">
    <property type="entry name" value="HATPase_dom"/>
</dbReference>
<evidence type="ECO:0000259" key="4">
    <source>
        <dbReference type="PROSITE" id="PS50110"/>
    </source>
</evidence>
<evidence type="ECO:0000256" key="2">
    <source>
        <dbReference type="PROSITE-ProRule" id="PRU00169"/>
    </source>
</evidence>
<keyword evidence="6" id="KW-1185">Reference proteome</keyword>
<protein>
    <recommendedName>
        <fullName evidence="7">Response regulatory domain-containing protein</fullName>
    </recommendedName>
</protein>
<accession>A0A8S1QYT9</accession>
<dbReference type="CDD" id="cd17546">
    <property type="entry name" value="REC_hyHK_CKI1_RcsC-like"/>
    <property type="match status" value="1"/>
</dbReference>
<proteinExistence type="predicted"/>
<dbReference type="PROSITE" id="PS50110">
    <property type="entry name" value="RESPONSE_REGULATORY"/>
    <property type="match status" value="1"/>
</dbReference>
<feature type="modified residue" description="4-aspartylphosphate" evidence="2">
    <location>
        <position position="609"/>
    </location>
</feature>
<dbReference type="SMART" id="SM00448">
    <property type="entry name" value="REC"/>
    <property type="match status" value="1"/>
</dbReference>
<dbReference type="InterPro" id="IPR005467">
    <property type="entry name" value="His_kinase_dom"/>
</dbReference>
<dbReference type="Proteomes" id="UP000692954">
    <property type="component" value="Unassembled WGS sequence"/>
</dbReference>
<dbReference type="GO" id="GO:0000160">
    <property type="term" value="P:phosphorelay signal transduction system"/>
    <property type="evidence" value="ECO:0007669"/>
    <property type="project" value="InterPro"/>
</dbReference>
<evidence type="ECO:0008006" key="7">
    <source>
        <dbReference type="Google" id="ProtNLM"/>
    </source>
</evidence>
<dbReference type="PROSITE" id="PS50109">
    <property type="entry name" value="HIS_KIN"/>
    <property type="match status" value="1"/>
</dbReference>
<organism evidence="5 6">
    <name type="scientific">Paramecium sonneborni</name>
    <dbReference type="NCBI Taxonomy" id="65129"/>
    <lineage>
        <taxon>Eukaryota</taxon>
        <taxon>Sar</taxon>
        <taxon>Alveolata</taxon>
        <taxon>Ciliophora</taxon>
        <taxon>Intramacronucleata</taxon>
        <taxon>Oligohymenophorea</taxon>
        <taxon>Peniculida</taxon>
        <taxon>Parameciidae</taxon>
        <taxon>Paramecium</taxon>
    </lineage>
</organism>
<reference evidence="5" key="1">
    <citation type="submission" date="2021-01" db="EMBL/GenBank/DDBJ databases">
        <authorList>
            <consortium name="Genoscope - CEA"/>
            <person name="William W."/>
        </authorList>
    </citation>
    <scope>NUCLEOTIDE SEQUENCE</scope>
</reference>
<dbReference type="InterPro" id="IPR050956">
    <property type="entry name" value="2C_system_His_kinase"/>
</dbReference>
<dbReference type="EMBL" id="CAJJDN010000122">
    <property type="protein sequence ID" value="CAD8119670.1"/>
    <property type="molecule type" value="Genomic_DNA"/>
</dbReference>